<dbReference type="EMBL" id="JBBUTG010000038">
    <property type="protein sequence ID" value="MEK8034865.1"/>
    <property type="molecule type" value="Genomic_DNA"/>
</dbReference>
<accession>A0ABU9C1Z2</accession>
<feature type="transmembrane region" description="Helical" evidence="1">
    <location>
        <begin position="62"/>
        <end position="80"/>
    </location>
</feature>
<protein>
    <submittedName>
        <fullName evidence="2">Uncharacterized protein</fullName>
    </submittedName>
</protein>
<name>A0ABU9C1Z2_9BURK</name>
<evidence type="ECO:0000313" key="3">
    <source>
        <dbReference type="Proteomes" id="UP001371218"/>
    </source>
</evidence>
<organism evidence="2 3">
    <name type="scientific">Ideonella lacteola</name>
    <dbReference type="NCBI Taxonomy" id="2984193"/>
    <lineage>
        <taxon>Bacteria</taxon>
        <taxon>Pseudomonadati</taxon>
        <taxon>Pseudomonadota</taxon>
        <taxon>Betaproteobacteria</taxon>
        <taxon>Burkholderiales</taxon>
        <taxon>Sphaerotilaceae</taxon>
        <taxon>Ideonella</taxon>
    </lineage>
</organism>
<dbReference type="RefSeq" id="WP_341429299.1">
    <property type="nucleotide sequence ID" value="NZ_JBBUTG010000038.1"/>
</dbReference>
<keyword evidence="1" id="KW-0472">Membrane</keyword>
<evidence type="ECO:0000256" key="1">
    <source>
        <dbReference type="SAM" id="Phobius"/>
    </source>
</evidence>
<gene>
    <name evidence="2" type="ORF">AACH06_28945</name>
</gene>
<keyword evidence="1" id="KW-0812">Transmembrane</keyword>
<keyword evidence="1" id="KW-1133">Transmembrane helix</keyword>
<keyword evidence="3" id="KW-1185">Reference proteome</keyword>
<evidence type="ECO:0000313" key="2">
    <source>
        <dbReference type="EMBL" id="MEK8034865.1"/>
    </source>
</evidence>
<comment type="caution">
    <text evidence="2">The sequence shown here is derived from an EMBL/GenBank/DDBJ whole genome shotgun (WGS) entry which is preliminary data.</text>
</comment>
<dbReference type="Proteomes" id="UP001371218">
    <property type="component" value="Unassembled WGS sequence"/>
</dbReference>
<reference evidence="2 3" key="1">
    <citation type="submission" date="2024-04" db="EMBL/GenBank/DDBJ databases">
        <title>Novel species of the genus Ideonella isolated from streams.</title>
        <authorList>
            <person name="Lu H."/>
        </authorList>
    </citation>
    <scope>NUCLEOTIDE SEQUENCE [LARGE SCALE GENOMIC DNA]</scope>
    <source>
        <strain evidence="2 3">DXS29W</strain>
    </source>
</reference>
<proteinExistence type="predicted"/>
<sequence>MFLFLSAIVLGIATPFSSALLSWGYLDQSSRVGFWYYWLWLFQMPENFTKLLPFTPSPGGRVLASMLGYMLIYRAAVLLLRSAMQRLKGAGQSR</sequence>